<dbReference type="Proteomes" id="UP000539642">
    <property type="component" value="Unassembled WGS sequence"/>
</dbReference>
<organism evidence="2 3">
    <name type="scientific">Desulfoprunum benzoelyticum</name>
    <dbReference type="NCBI Taxonomy" id="1506996"/>
    <lineage>
        <taxon>Bacteria</taxon>
        <taxon>Pseudomonadati</taxon>
        <taxon>Thermodesulfobacteriota</taxon>
        <taxon>Desulfobulbia</taxon>
        <taxon>Desulfobulbales</taxon>
        <taxon>Desulfobulbaceae</taxon>
        <taxon>Desulfoprunum</taxon>
    </lineage>
</organism>
<name>A0A840V8V7_9BACT</name>
<keyword evidence="1" id="KW-0472">Membrane</keyword>
<proteinExistence type="predicted"/>
<dbReference type="RefSeq" id="WP_183352183.1">
    <property type="nucleotide sequence ID" value="NZ_JACHEO010000024.1"/>
</dbReference>
<dbReference type="EMBL" id="JACHEO010000024">
    <property type="protein sequence ID" value="MBB5349381.1"/>
    <property type="molecule type" value="Genomic_DNA"/>
</dbReference>
<evidence type="ECO:0000313" key="3">
    <source>
        <dbReference type="Proteomes" id="UP000539642"/>
    </source>
</evidence>
<reference evidence="2 3" key="1">
    <citation type="submission" date="2020-08" db="EMBL/GenBank/DDBJ databases">
        <title>Genomic Encyclopedia of Type Strains, Phase IV (KMG-IV): sequencing the most valuable type-strain genomes for metagenomic binning, comparative biology and taxonomic classification.</title>
        <authorList>
            <person name="Goeker M."/>
        </authorList>
    </citation>
    <scope>NUCLEOTIDE SEQUENCE [LARGE SCALE GENOMIC DNA]</scope>
    <source>
        <strain evidence="2 3">DSM 28570</strain>
    </source>
</reference>
<protein>
    <submittedName>
        <fullName evidence="2">Uncharacterized protein</fullName>
    </submittedName>
</protein>
<keyword evidence="1" id="KW-1133">Transmembrane helix</keyword>
<accession>A0A840V8V7</accession>
<keyword evidence="3" id="KW-1185">Reference proteome</keyword>
<evidence type="ECO:0000256" key="1">
    <source>
        <dbReference type="SAM" id="Phobius"/>
    </source>
</evidence>
<feature type="transmembrane region" description="Helical" evidence="1">
    <location>
        <begin position="130"/>
        <end position="148"/>
    </location>
</feature>
<evidence type="ECO:0000313" key="2">
    <source>
        <dbReference type="EMBL" id="MBB5349381.1"/>
    </source>
</evidence>
<comment type="caution">
    <text evidence="2">The sequence shown here is derived from an EMBL/GenBank/DDBJ whole genome shotgun (WGS) entry which is preliminary data.</text>
</comment>
<sequence>MNNLYQGNCSKKTGCPVPVVLSVEMEGSLPASVAIRCMQINAAVGRAGVVHTLTVGTDTGFEDKAVAFPVIPGGIVDIDRMAVGKNHLDLLAEGRAFLWYSPCLSTAIAGSIAAVGFLLVVFGLRILSHWLIAAAAYRVAVVVVTAAIDGQDEEENKKKTTDFVHYMLLV</sequence>
<gene>
    <name evidence="2" type="ORF">HNQ81_003134</name>
</gene>
<dbReference type="AlphaFoldDB" id="A0A840V8V7"/>
<feature type="transmembrane region" description="Helical" evidence="1">
    <location>
        <begin position="97"/>
        <end position="124"/>
    </location>
</feature>
<keyword evidence="1" id="KW-0812">Transmembrane</keyword>